<evidence type="ECO:0000256" key="2">
    <source>
        <dbReference type="ARBA" id="ARBA00022737"/>
    </source>
</evidence>
<evidence type="ECO:0000313" key="4">
    <source>
        <dbReference type="EMBL" id="KAK3330586.1"/>
    </source>
</evidence>
<dbReference type="SUPFAM" id="SSF52058">
    <property type="entry name" value="L domain-like"/>
    <property type="match status" value="1"/>
</dbReference>
<dbReference type="InterPro" id="IPR032675">
    <property type="entry name" value="LRR_dom_sf"/>
</dbReference>
<keyword evidence="2" id="KW-0677">Repeat</keyword>
<reference evidence="4" key="2">
    <citation type="submission" date="2023-06" db="EMBL/GenBank/DDBJ databases">
        <authorList>
            <consortium name="Lawrence Berkeley National Laboratory"/>
            <person name="Haridas S."/>
            <person name="Hensen N."/>
            <person name="Bonometti L."/>
            <person name="Westerberg I."/>
            <person name="Brannstrom I.O."/>
            <person name="Guillou S."/>
            <person name="Cros-Aarteil S."/>
            <person name="Calhoun S."/>
            <person name="Kuo A."/>
            <person name="Mondo S."/>
            <person name="Pangilinan J."/>
            <person name="Riley R."/>
            <person name="Labutti K."/>
            <person name="Andreopoulos B."/>
            <person name="Lipzen A."/>
            <person name="Chen C."/>
            <person name="Yanf M."/>
            <person name="Daum C."/>
            <person name="Ng V."/>
            <person name="Clum A."/>
            <person name="Steindorff A."/>
            <person name="Ohm R."/>
            <person name="Martin F."/>
            <person name="Silar P."/>
            <person name="Natvig D."/>
            <person name="Lalanne C."/>
            <person name="Gautier V."/>
            <person name="Ament-Velasquez S.L."/>
            <person name="Kruys A."/>
            <person name="Hutchinson M.I."/>
            <person name="Powell A.J."/>
            <person name="Barry K."/>
            <person name="Miller A.N."/>
            <person name="Grigoriev I.V."/>
            <person name="Debuchy R."/>
            <person name="Gladieux P."/>
            <person name="Thoren M.H."/>
            <person name="Johannesson H."/>
        </authorList>
    </citation>
    <scope>NUCLEOTIDE SEQUENCE</scope>
    <source>
        <strain evidence="4">CBS 118394</strain>
    </source>
</reference>
<dbReference type="EMBL" id="JAUEDM010000001">
    <property type="protein sequence ID" value="KAK3330586.1"/>
    <property type="molecule type" value="Genomic_DNA"/>
</dbReference>
<dbReference type="PANTHER" id="PTHR48051">
    <property type="match status" value="1"/>
</dbReference>
<gene>
    <name evidence="4" type="ORF">B0H66DRAFT_68593</name>
</gene>
<dbReference type="InterPro" id="IPR001611">
    <property type="entry name" value="Leu-rich_rpt"/>
</dbReference>
<keyword evidence="1" id="KW-0433">Leucine-rich repeat</keyword>
<organism evidence="4 5">
    <name type="scientific">Apodospora peruviana</name>
    <dbReference type="NCBI Taxonomy" id="516989"/>
    <lineage>
        <taxon>Eukaryota</taxon>
        <taxon>Fungi</taxon>
        <taxon>Dikarya</taxon>
        <taxon>Ascomycota</taxon>
        <taxon>Pezizomycotina</taxon>
        <taxon>Sordariomycetes</taxon>
        <taxon>Sordariomycetidae</taxon>
        <taxon>Sordariales</taxon>
        <taxon>Lasiosphaeriaceae</taxon>
        <taxon>Apodospora</taxon>
    </lineage>
</organism>
<dbReference type="InterPro" id="IPR050216">
    <property type="entry name" value="LRR_domain-containing"/>
</dbReference>
<evidence type="ECO:0000256" key="1">
    <source>
        <dbReference type="ARBA" id="ARBA00022614"/>
    </source>
</evidence>
<name>A0AAE0MFE9_9PEZI</name>
<dbReference type="GO" id="GO:0005737">
    <property type="term" value="C:cytoplasm"/>
    <property type="evidence" value="ECO:0007669"/>
    <property type="project" value="TreeGrafter"/>
</dbReference>
<evidence type="ECO:0000256" key="3">
    <source>
        <dbReference type="SAM" id="MobiDB-lite"/>
    </source>
</evidence>
<sequence>MADEPSLPTLPPPLATSSAVMSFLGDRRKRARGMNTPSSLSTSSDPAVFSSDDDPALDNYVYGRRKKRYVGTWYDQHPASSDSADSAMGDDMRPPLPKPPKRQFRRQLDSGVYLGLEVSTDTDESFDLEPRAAKLPLSAKPPLLQSVARTRLSLEEVEAQRIIQSCVDTGKEEVDLSDLRLQSIANGILEPLSELTPIPTIAKDVAFEQKDPSIKLFLGNNSLRQFPLAILGIEYLTVLSLRANCLTEIPPAIALLKNLQTLNVAQNSLRFLPAELLDLMKKGGPLCSFQFHPNPFYQPQELSYCRWGAADYEERTFSPNSEVEVESIWTGITTTLQARTPVQFSDSARRICSDFCFPPENTPVREQLVQEDFWEVAVPKDAASRSLTQGPDPVMSRRGPPSLFEVALRAAMRAPELDELSSLLVDEGIPPHLPAAVDRAVQIHRMGGQTCCVCQRRMLSPVTEWIEFREVQRTSVKLIERGGTRTEVEQSTRMAANWVPFVRRGCSWNCIPYKAREPPSSEERTRLLVMPVS</sequence>
<evidence type="ECO:0000313" key="5">
    <source>
        <dbReference type="Proteomes" id="UP001283341"/>
    </source>
</evidence>
<feature type="compositionally biased region" description="Low complexity" evidence="3">
    <location>
        <begin position="79"/>
        <end position="89"/>
    </location>
</feature>
<dbReference type="Proteomes" id="UP001283341">
    <property type="component" value="Unassembled WGS sequence"/>
</dbReference>
<dbReference type="PANTHER" id="PTHR48051:SF1">
    <property type="entry name" value="RAS SUPPRESSOR PROTEIN 1"/>
    <property type="match status" value="1"/>
</dbReference>
<accession>A0AAE0MFE9</accession>
<dbReference type="AlphaFoldDB" id="A0AAE0MFE9"/>
<feature type="region of interest" description="Disordered" evidence="3">
    <location>
        <begin position="1"/>
        <end position="55"/>
    </location>
</feature>
<proteinExistence type="predicted"/>
<feature type="compositionally biased region" description="Polar residues" evidence="3">
    <location>
        <begin position="35"/>
        <end position="45"/>
    </location>
</feature>
<dbReference type="PROSITE" id="PS51450">
    <property type="entry name" value="LRR"/>
    <property type="match status" value="1"/>
</dbReference>
<dbReference type="Gene3D" id="3.80.10.10">
    <property type="entry name" value="Ribonuclease Inhibitor"/>
    <property type="match status" value="1"/>
</dbReference>
<protein>
    <submittedName>
        <fullName evidence="4">Uncharacterized protein</fullName>
    </submittedName>
</protein>
<comment type="caution">
    <text evidence="4">The sequence shown here is derived from an EMBL/GenBank/DDBJ whole genome shotgun (WGS) entry which is preliminary data.</text>
</comment>
<reference evidence="4" key="1">
    <citation type="journal article" date="2023" name="Mol. Phylogenet. Evol.">
        <title>Genome-scale phylogeny and comparative genomics of the fungal order Sordariales.</title>
        <authorList>
            <person name="Hensen N."/>
            <person name="Bonometti L."/>
            <person name="Westerberg I."/>
            <person name="Brannstrom I.O."/>
            <person name="Guillou S."/>
            <person name="Cros-Aarteil S."/>
            <person name="Calhoun S."/>
            <person name="Haridas S."/>
            <person name="Kuo A."/>
            <person name="Mondo S."/>
            <person name="Pangilinan J."/>
            <person name="Riley R."/>
            <person name="LaButti K."/>
            <person name="Andreopoulos B."/>
            <person name="Lipzen A."/>
            <person name="Chen C."/>
            <person name="Yan M."/>
            <person name="Daum C."/>
            <person name="Ng V."/>
            <person name="Clum A."/>
            <person name="Steindorff A."/>
            <person name="Ohm R.A."/>
            <person name="Martin F."/>
            <person name="Silar P."/>
            <person name="Natvig D.O."/>
            <person name="Lalanne C."/>
            <person name="Gautier V."/>
            <person name="Ament-Velasquez S.L."/>
            <person name="Kruys A."/>
            <person name="Hutchinson M.I."/>
            <person name="Powell A.J."/>
            <person name="Barry K."/>
            <person name="Miller A.N."/>
            <person name="Grigoriev I.V."/>
            <person name="Debuchy R."/>
            <person name="Gladieux P."/>
            <person name="Hiltunen Thoren M."/>
            <person name="Johannesson H."/>
        </authorList>
    </citation>
    <scope>NUCLEOTIDE SEQUENCE</scope>
    <source>
        <strain evidence="4">CBS 118394</strain>
    </source>
</reference>
<keyword evidence="5" id="KW-1185">Reference proteome</keyword>
<feature type="region of interest" description="Disordered" evidence="3">
    <location>
        <begin position="76"/>
        <end position="103"/>
    </location>
</feature>